<dbReference type="PIRSF" id="PIRSF000137">
    <property type="entry name" value="Alcohol_oxidase"/>
    <property type="match status" value="1"/>
</dbReference>
<organism evidence="7 8">
    <name type="scientific">Ganoderma sinense ZZ0214-1</name>
    <dbReference type="NCBI Taxonomy" id="1077348"/>
    <lineage>
        <taxon>Eukaryota</taxon>
        <taxon>Fungi</taxon>
        <taxon>Dikarya</taxon>
        <taxon>Basidiomycota</taxon>
        <taxon>Agaricomycotina</taxon>
        <taxon>Agaricomycetes</taxon>
        <taxon>Polyporales</taxon>
        <taxon>Polyporaceae</taxon>
        <taxon>Ganoderma</taxon>
    </lineage>
</organism>
<dbReference type="PROSITE" id="PS00624">
    <property type="entry name" value="GMC_OXRED_2"/>
    <property type="match status" value="1"/>
</dbReference>
<dbReference type="SUPFAM" id="SSF54373">
    <property type="entry name" value="FAD-linked reductases, C-terminal domain"/>
    <property type="match status" value="1"/>
</dbReference>
<dbReference type="AlphaFoldDB" id="A0A2G8RWU4"/>
<feature type="active site" description="Proton donor" evidence="5">
    <location>
        <position position="494"/>
    </location>
</feature>
<evidence type="ECO:0000313" key="8">
    <source>
        <dbReference type="Proteomes" id="UP000230002"/>
    </source>
</evidence>
<feature type="active site" description="Proton acceptor" evidence="5">
    <location>
        <position position="537"/>
    </location>
</feature>
<reference evidence="7 8" key="1">
    <citation type="journal article" date="2015" name="Sci. Rep.">
        <title>Chromosome-level genome map provides insights into diverse defense mechanisms in the medicinal fungus Ganoderma sinense.</title>
        <authorList>
            <person name="Zhu Y."/>
            <person name="Xu J."/>
            <person name="Sun C."/>
            <person name="Zhou S."/>
            <person name="Xu H."/>
            <person name="Nelson D.R."/>
            <person name="Qian J."/>
            <person name="Song J."/>
            <person name="Luo H."/>
            <person name="Xiang L."/>
            <person name="Li Y."/>
            <person name="Xu Z."/>
            <person name="Ji A."/>
            <person name="Wang L."/>
            <person name="Lu S."/>
            <person name="Hayward A."/>
            <person name="Sun W."/>
            <person name="Li X."/>
            <person name="Schwartz D.C."/>
            <person name="Wang Y."/>
            <person name="Chen S."/>
        </authorList>
    </citation>
    <scope>NUCLEOTIDE SEQUENCE [LARGE SCALE GENOMIC DNA]</scope>
    <source>
        <strain evidence="7 8">ZZ0214-1</strain>
    </source>
</reference>
<keyword evidence="4" id="KW-0274">FAD</keyword>
<evidence type="ECO:0000256" key="5">
    <source>
        <dbReference type="PIRSR" id="PIRSR000137-1"/>
    </source>
</evidence>
<dbReference type="EMBL" id="AYKW01000045">
    <property type="protein sequence ID" value="PIL25989.1"/>
    <property type="molecule type" value="Genomic_DNA"/>
</dbReference>
<evidence type="ECO:0000259" key="6">
    <source>
        <dbReference type="PROSITE" id="PS00624"/>
    </source>
</evidence>
<dbReference type="Gene3D" id="1.10.1220.110">
    <property type="match status" value="1"/>
</dbReference>
<dbReference type="Pfam" id="PF00732">
    <property type="entry name" value="GMC_oxred_N"/>
    <property type="match status" value="1"/>
</dbReference>
<evidence type="ECO:0000256" key="2">
    <source>
        <dbReference type="ARBA" id="ARBA00010790"/>
    </source>
</evidence>
<dbReference type="SUPFAM" id="SSF51905">
    <property type="entry name" value="FAD/NAD(P)-binding domain"/>
    <property type="match status" value="1"/>
</dbReference>
<dbReference type="PANTHER" id="PTHR11552:SF147">
    <property type="entry name" value="CHOLINE DEHYDROGENASE, MITOCHONDRIAL"/>
    <property type="match status" value="1"/>
</dbReference>
<gene>
    <name evidence="7" type="ORF">GSI_11743</name>
</gene>
<dbReference type="InterPro" id="IPR012132">
    <property type="entry name" value="GMC_OxRdtase"/>
</dbReference>
<evidence type="ECO:0000256" key="1">
    <source>
        <dbReference type="ARBA" id="ARBA00001974"/>
    </source>
</evidence>
<accession>A0A2G8RWU4</accession>
<comment type="similarity">
    <text evidence="2">Belongs to the GMC oxidoreductase family.</text>
</comment>
<dbReference type="PANTHER" id="PTHR11552">
    <property type="entry name" value="GLUCOSE-METHANOL-CHOLINE GMC OXIDOREDUCTASE"/>
    <property type="match status" value="1"/>
</dbReference>
<evidence type="ECO:0000256" key="3">
    <source>
        <dbReference type="ARBA" id="ARBA00022630"/>
    </source>
</evidence>
<proteinExistence type="inferred from homology"/>
<dbReference type="STRING" id="1077348.A0A2G8RWU4"/>
<evidence type="ECO:0000313" key="7">
    <source>
        <dbReference type="EMBL" id="PIL25989.1"/>
    </source>
</evidence>
<dbReference type="Gene3D" id="3.30.560.10">
    <property type="entry name" value="Glucose Oxidase, domain 3"/>
    <property type="match status" value="2"/>
</dbReference>
<dbReference type="InterPro" id="IPR000172">
    <property type="entry name" value="GMC_OxRdtase_N"/>
</dbReference>
<keyword evidence="3" id="KW-0285">Flavoprotein</keyword>
<dbReference type="Proteomes" id="UP000230002">
    <property type="component" value="Unassembled WGS sequence"/>
</dbReference>
<dbReference type="GO" id="GO:0016614">
    <property type="term" value="F:oxidoreductase activity, acting on CH-OH group of donors"/>
    <property type="evidence" value="ECO:0007669"/>
    <property type="project" value="InterPro"/>
</dbReference>
<comment type="caution">
    <text evidence="7">The sequence shown here is derived from an EMBL/GenBank/DDBJ whole genome shotgun (WGS) entry which is preliminary data.</text>
</comment>
<comment type="cofactor">
    <cofactor evidence="1">
        <name>FAD</name>
        <dbReference type="ChEBI" id="CHEBI:57692"/>
    </cofactor>
</comment>
<dbReference type="InterPro" id="IPR007867">
    <property type="entry name" value="GMC_OxRtase_C"/>
</dbReference>
<dbReference type="OrthoDB" id="269227at2759"/>
<keyword evidence="8" id="KW-1185">Reference proteome</keyword>
<dbReference type="Gene3D" id="3.50.50.60">
    <property type="entry name" value="FAD/NAD(P)-binding domain"/>
    <property type="match status" value="2"/>
</dbReference>
<dbReference type="GO" id="GO:0050660">
    <property type="term" value="F:flavin adenine dinucleotide binding"/>
    <property type="evidence" value="ECO:0007669"/>
    <property type="project" value="InterPro"/>
</dbReference>
<feature type="domain" description="Glucose-methanol-choline oxidoreductase N-terminal" evidence="6">
    <location>
        <begin position="246"/>
        <end position="260"/>
    </location>
</feature>
<name>A0A2G8RWU4_9APHY</name>
<evidence type="ECO:0000256" key="4">
    <source>
        <dbReference type="ARBA" id="ARBA00022827"/>
    </source>
</evidence>
<dbReference type="Pfam" id="PF05199">
    <property type="entry name" value="GMC_oxred_C"/>
    <property type="match status" value="1"/>
</dbReference>
<dbReference type="InterPro" id="IPR036188">
    <property type="entry name" value="FAD/NAD-bd_sf"/>
</dbReference>
<protein>
    <recommendedName>
        <fullName evidence="6">Glucose-methanol-choline oxidoreductase N-terminal domain-containing protein</fullName>
    </recommendedName>
</protein>
<sequence length="557" mass="60333">MGNWTSKYIDGNPAAFATPFVPGPSSIVSDSERKTWKSYDYVIVGGGTAGCVLAARLSEDPYATVLLVEAGKRYEGNLFARIPFLFASLVNTDFDWNYRTSPQEKLGGWDAQWPRDYDDWENNGATGWGYKSLKPYFEKVEKQAVQRLGLPLTDHFSPPASFIGAGQFDAAVDAKNERISTASAYLTGEVLGRPNLTIAVSTFTEKILFSTGRDGMPTAVGVQLSTDRTSPKYAVSAKREVILSAGAVASPQLLLLSGVGPASHLKALRIPVVRDLHHVGRNLYDHFCAGSVLVRAKAKYTWDDYVKRSFTSVLALVKWLLFGLGPLASICVHVALFFRSDDQELPLGPSLPIKDRSSGPRVPDVEVAVFPLAALNRGRGVAPAGQYGVAFAPVILRPSSSGTISLRSASVYDPPVIDPNYLSDESDINILVKATRFVLKLVRSEALSAALQPRNLEHAPRDEDHFWPGDADPDKVTDDQLKTFIRDSGASAFHPTSSVRMGTSPADSAVDVKLRVHGVHGLRVVDASVFPDIVSGHPVLPVIAVAERAADLIRHSP</sequence>